<evidence type="ECO:0000313" key="15">
    <source>
        <dbReference type="RefSeq" id="XP_019085050.1"/>
    </source>
</evidence>
<dbReference type="Proteomes" id="UP000694864">
    <property type="component" value="Chromosome 9"/>
</dbReference>
<keyword evidence="7" id="KW-0472">Membrane</keyword>
<evidence type="ECO:0000256" key="7">
    <source>
        <dbReference type="SAM" id="Phobius"/>
    </source>
</evidence>
<dbReference type="Pfam" id="PF16886">
    <property type="entry name" value="ATP-synt_ab_Xtn"/>
    <property type="match status" value="1"/>
</dbReference>
<dbReference type="RefSeq" id="XP_019085052.1">
    <property type="nucleotide sequence ID" value="XM_019229507.1"/>
</dbReference>
<name>A0ABM1QE67_CAMSA</name>
<dbReference type="InterPro" id="IPR027417">
    <property type="entry name" value="P-loop_NTPase"/>
</dbReference>
<dbReference type="RefSeq" id="XP_019085055.1">
    <property type="nucleotide sequence ID" value="XM_019229510.1"/>
</dbReference>
<sequence>MIPFHEPTSKKNTSTDLRRSGIDNGAGCSCSRSVTTLLQYSNLDAVVYVGCGERGIEMIEDKELLEPVATTQCKPQEISSYSYRNKHRSQQQVKESIDLANMPADSGYPAYSAARLASFYQHAGKVKCLGGPDLDRSVTLVGAVSSPGGDFSDPVTVAFLVTLTIVQNSAGQYPLKDAVIELEFQGIKKSYTMLQSWPLRTVEDGRTLLFPWRKQVLRTHLATSTNTRQKEVLLWIKSEERGDNISKEQPKDYVWGTLNSGKVVPGYIHGVLRKTVPRYASQREFALKHHLMILFSASNIFPLNTLVILFNCYWLTN</sequence>
<dbReference type="RefSeq" id="XP_010428886.1">
    <property type="nucleotide sequence ID" value="XM_010430584.2"/>
</dbReference>
<evidence type="ECO:0000313" key="13">
    <source>
        <dbReference type="RefSeq" id="XP_010428886.1"/>
    </source>
</evidence>
<accession>A0ABM1QE67</accession>
<dbReference type="RefSeq" id="XP_010428885.1">
    <property type="nucleotide sequence ID" value="XM_010430583.2"/>
</dbReference>
<keyword evidence="2" id="KW-0813">Transport</keyword>
<dbReference type="InterPro" id="IPR016143">
    <property type="entry name" value="Citrate_synth-like_sm_a-sub"/>
</dbReference>
<keyword evidence="7" id="KW-0812">Transmembrane</keyword>
<dbReference type="Gene3D" id="1.10.230.10">
    <property type="entry name" value="Cytochrome P450-Terp, domain 2"/>
    <property type="match status" value="1"/>
</dbReference>
<dbReference type="RefSeq" id="XP_010428884.1">
    <property type="nucleotide sequence ID" value="XM_010430582.2"/>
</dbReference>
<dbReference type="InterPro" id="IPR031686">
    <property type="entry name" value="ATP-synth_a_Xtn"/>
</dbReference>
<evidence type="ECO:0000313" key="20">
    <source>
        <dbReference type="RefSeq" id="XP_019085055.1"/>
    </source>
</evidence>
<keyword evidence="4" id="KW-0067">ATP-binding</keyword>
<feature type="transmembrane region" description="Helical" evidence="7">
    <location>
        <begin position="291"/>
        <end position="316"/>
    </location>
</feature>
<dbReference type="RefSeq" id="XP_019085050.1">
    <property type="nucleotide sequence ID" value="XM_019229505.1"/>
</dbReference>
<dbReference type="InterPro" id="IPR000194">
    <property type="entry name" value="ATPase_F1/V1/A1_a/bsu_nucl-bd"/>
</dbReference>
<dbReference type="GeneID" id="104713469"/>
<dbReference type="Pfam" id="PF00006">
    <property type="entry name" value="ATP-synt_ab"/>
    <property type="match status" value="1"/>
</dbReference>
<evidence type="ECO:0000313" key="14">
    <source>
        <dbReference type="RefSeq" id="XP_019085049.1"/>
    </source>
</evidence>
<dbReference type="RefSeq" id="XP_019085054.1">
    <property type="nucleotide sequence ID" value="XM_019229509.1"/>
</dbReference>
<dbReference type="InterPro" id="IPR022878">
    <property type="entry name" value="V-ATPase_asu"/>
</dbReference>
<dbReference type="InterPro" id="IPR036969">
    <property type="entry name" value="Citrate_synthase_sf"/>
</dbReference>
<keyword evidence="5" id="KW-1278">Translocase</keyword>
<evidence type="ECO:0000256" key="2">
    <source>
        <dbReference type="ARBA" id="ARBA00022448"/>
    </source>
</evidence>
<keyword evidence="7" id="KW-1133">Transmembrane helix</keyword>
<evidence type="ECO:0000313" key="10">
    <source>
        <dbReference type="Proteomes" id="UP000694864"/>
    </source>
</evidence>
<reference evidence="11 12" key="3">
    <citation type="submission" date="2025-05" db="UniProtKB">
        <authorList>
            <consortium name="RefSeq"/>
        </authorList>
    </citation>
    <scope>IDENTIFICATION</scope>
    <source>
        <tissue evidence="11 12">Leaf</tissue>
    </source>
</reference>
<keyword evidence="3" id="KW-0547">Nucleotide-binding</keyword>
<dbReference type="SUPFAM" id="SSF48256">
    <property type="entry name" value="Citrate synthase"/>
    <property type="match status" value="1"/>
</dbReference>
<evidence type="ECO:0000259" key="9">
    <source>
        <dbReference type="Pfam" id="PF16886"/>
    </source>
</evidence>
<dbReference type="Gene3D" id="3.40.50.300">
    <property type="entry name" value="P-loop containing nucleotide triphosphate hydrolases"/>
    <property type="match status" value="1"/>
</dbReference>
<evidence type="ECO:0000313" key="19">
    <source>
        <dbReference type="RefSeq" id="XP_019085054.1"/>
    </source>
</evidence>
<evidence type="ECO:0000313" key="12">
    <source>
        <dbReference type="RefSeq" id="XP_010428885.1"/>
    </source>
</evidence>
<evidence type="ECO:0000256" key="4">
    <source>
        <dbReference type="ARBA" id="ARBA00022840"/>
    </source>
</evidence>
<dbReference type="SUPFAM" id="SSF52540">
    <property type="entry name" value="P-loop containing nucleoside triphosphate hydrolases"/>
    <property type="match status" value="1"/>
</dbReference>
<reference evidence="10" key="2">
    <citation type="journal article" date="2014" name="Nat. Commun.">
        <title>The emerging biofuel crop Camelina sativa retains a highly undifferentiated hexaploid genome structure.</title>
        <authorList>
            <person name="Kagale S."/>
            <person name="Koh C."/>
            <person name="Nixon J."/>
            <person name="Bollina V."/>
            <person name="Clarke W.E."/>
            <person name="Tuteja R."/>
            <person name="Spillane C."/>
            <person name="Robinson S.J."/>
            <person name="Links M.G."/>
            <person name="Clarke C."/>
            <person name="Higgins E.E."/>
            <person name="Huebert T."/>
            <person name="Sharpe A.G."/>
            <person name="Parkin I.A."/>
        </authorList>
    </citation>
    <scope>NUCLEOTIDE SEQUENCE [LARGE SCALE GENOMIC DNA]</scope>
    <source>
        <strain evidence="10">r\DH55</strain>
    </source>
</reference>
<keyword evidence="6" id="KW-0406">Ion transport</keyword>
<dbReference type="PANTHER" id="PTHR43607:SF1">
    <property type="entry name" value="H(+)-TRANSPORTING TWO-SECTOR ATPASE"/>
    <property type="match status" value="1"/>
</dbReference>
<evidence type="ECO:0000256" key="3">
    <source>
        <dbReference type="ARBA" id="ARBA00022741"/>
    </source>
</evidence>
<evidence type="ECO:0000256" key="6">
    <source>
        <dbReference type="ARBA" id="ARBA00023065"/>
    </source>
</evidence>
<keyword evidence="10" id="KW-1185">Reference proteome</keyword>
<evidence type="ECO:0000313" key="16">
    <source>
        <dbReference type="RefSeq" id="XP_019085051.1"/>
    </source>
</evidence>
<dbReference type="RefSeq" id="XP_019085051.1">
    <property type="nucleotide sequence ID" value="XM_019229506.1"/>
</dbReference>
<evidence type="ECO:0000313" key="17">
    <source>
        <dbReference type="RefSeq" id="XP_019085052.1"/>
    </source>
</evidence>
<reference evidence="10" key="1">
    <citation type="journal article" date="1997" name="Nucleic Acids Res.">
        <title>tRNAscan-SE: a program for improved detection of transfer RNA genes in genomic sequence.</title>
        <authorList>
            <person name="Lowe T.M."/>
            <person name="Eddy S.R."/>
        </authorList>
    </citation>
    <scope>NUCLEOTIDE SEQUENCE [LARGE SCALE GENOMIC DNA]</scope>
    <source>
        <strain evidence="10">r\DH55</strain>
    </source>
</reference>
<comment type="similarity">
    <text evidence="1">Belongs to the ATPase alpha/beta chains family.</text>
</comment>
<protein>
    <submittedName>
        <fullName evidence="11 12">V-type proton ATPase catalytic subunit A-like isoform X1</fullName>
    </submittedName>
</protein>
<dbReference type="RefSeq" id="XP_019085049.1">
    <property type="nucleotide sequence ID" value="XM_019229504.1"/>
</dbReference>
<evidence type="ECO:0000259" key="8">
    <source>
        <dbReference type="Pfam" id="PF00006"/>
    </source>
</evidence>
<evidence type="ECO:0000313" key="18">
    <source>
        <dbReference type="RefSeq" id="XP_019085053.1"/>
    </source>
</evidence>
<organism evidence="10 20">
    <name type="scientific">Camelina sativa</name>
    <name type="common">False flax</name>
    <name type="synonym">Myagrum sativum</name>
    <dbReference type="NCBI Taxonomy" id="90675"/>
    <lineage>
        <taxon>Eukaryota</taxon>
        <taxon>Viridiplantae</taxon>
        <taxon>Streptophyta</taxon>
        <taxon>Embryophyta</taxon>
        <taxon>Tracheophyta</taxon>
        <taxon>Spermatophyta</taxon>
        <taxon>Magnoliopsida</taxon>
        <taxon>eudicotyledons</taxon>
        <taxon>Gunneridae</taxon>
        <taxon>Pentapetalae</taxon>
        <taxon>rosids</taxon>
        <taxon>malvids</taxon>
        <taxon>Brassicales</taxon>
        <taxon>Brassicaceae</taxon>
        <taxon>Camelineae</taxon>
        <taxon>Camelina</taxon>
    </lineage>
</organism>
<proteinExistence type="inferred from homology"/>
<evidence type="ECO:0000313" key="11">
    <source>
        <dbReference type="RefSeq" id="XP_010428884.1"/>
    </source>
</evidence>
<evidence type="ECO:0000256" key="5">
    <source>
        <dbReference type="ARBA" id="ARBA00022967"/>
    </source>
</evidence>
<dbReference type="PANTHER" id="PTHR43607">
    <property type="entry name" value="V-TYPE PROTON ATPASE CATALYTIC SUBUNIT A"/>
    <property type="match status" value="1"/>
</dbReference>
<gene>
    <name evidence="11 12 13 14 15 16 17 18 19 20" type="primary">LOC104713469</name>
</gene>
<feature type="domain" description="ATPsynthase alpha/beta subunit barrel-sandwich" evidence="9">
    <location>
        <begin position="164"/>
        <end position="200"/>
    </location>
</feature>
<feature type="domain" description="ATPase F1/V1/A1 complex alpha/beta subunit nucleotide-binding" evidence="8">
    <location>
        <begin position="96"/>
        <end position="160"/>
    </location>
</feature>
<dbReference type="RefSeq" id="XP_019085053.1">
    <property type="nucleotide sequence ID" value="XM_019229508.1"/>
</dbReference>
<evidence type="ECO:0000256" key="1">
    <source>
        <dbReference type="ARBA" id="ARBA00008936"/>
    </source>
</evidence>